<name>A0ABR6YB35_9BURK</name>
<accession>A0ABR6YB35</accession>
<dbReference type="Proteomes" id="UP000624279">
    <property type="component" value="Unassembled WGS sequence"/>
</dbReference>
<reference evidence="2 3" key="1">
    <citation type="submission" date="2020-08" db="EMBL/GenBank/DDBJ databases">
        <title>Novel species isolated from subtropical streams in China.</title>
        <authorList>
            <person name="Lu H."/>
        </authorList>
    </citation>
    <scope>NUCLEOTIDE SEQUENCE [LARGE SCALE GENOMIC DNA]</scope>
    <source>
        <strain evidence="2 3">LX15W</strain>
    </source>
</reference>
<keyword evidence="1" id="KW-0812">Transmembrane</keyword>
<evidence type="ECO:0000313" key="3">
    <source>
        <dbReference type="Proteomes" id="UP000624279"/>
    </source>
</evidence>
<keyword evidence="1" id="KW-0472">Membrane</keyword>
<keyword evidence="1" id="KW-1133">Transmembrane helix</keyword>
<comment type="caution">
    <text evidence="2">The sequence shown here is derived from an EMBL/GenBank/DDBJ whole genome shotgun (WGS) entry which is preliminary data.</text>
</comment>
<proteinExistence type="predicted"/>
<keyword evidence="3" id="KW-1185">Reference proteome</keyword>
<feature type="transmembrane region" description="Helical" evidence="1">
    <location>
        <begin position="15"/>
        <end position="38"/>
    </location>
</feature>
<sequence>MNLKLEFVHQNRKPWISLGLLFIVTLWTVSLVVSWVSLHSHISDRQKQVAELEELSKNKYRSLEQTSIKNDTHLDVRVANSRKILKSLNYPWNQVLSTIEQTNGGDVAILSLDHTQNSNQTQLTVEASDLLLILKFVEKLNIDNEENKWYISTYQIQTQSNPPTIKSTILNRL</sequence>
<protein>
    <submittedName>
        <fullName evidence="2">Uncharacterized protein</fullName>
    </submittedName>
</protein>
<evidence type="ECO:0000256" key="1">
    <source>
        <dbReference type="SAM" id="Phobius"/>
    </source>
</evidence>
<dbReference type="RefSeq" id="WP_186941867.1">
    <property type="nucleotide sequence ID" value="NZ_JACOGA010000008.1"/>
</dbReference>
<organism evidence="2 3">
    <name type="scientific">Undibacterium flavidum</name>
    <dbReference type="NCBI Taxonomy" id="2762297"/>
    <lineage>
        <taxon>Bacteria</taxon>
        <taxon>Pseudomonadati</taxon>
        <taxon>Pseudomonadota</taxon>
        <taxon>Betaproteobacteria</taxon>
        <taxon>Burkholderiales</taxon>
        <taxon>Oxalobacteraceae</taxon>
        <taxon>Undibacterium</taxon>
    </lineage>
</organism>
<gene>
    <name evidence="2" type="ORF">H8K55_09530</name>
</gene>
<evidence type="ECO:0000313" key="2">
    <source>
        <dbReference type="EMBL" id="MBC3873830.1"/>
    </source>
</evidence>
<dbReference type="EMBL" id="JACOGA010000008">
    <property type="protein sequence ID" value="MBC3873830.1"/>
    <property type="molecule type" value="Genomic_DNA"/>
</dbReference>